<sequence>MQLHSHTVRRYDIWLVASTCLAVAFFLAVTFRMAPVTTPMDRIGEISYFSDLNESVTYDTWQDVSADKWQRVTNPVNFGMQHMPFWFRFTLPPPPGNADERLLEVRYPLLDNIAIAYYLPGSSEPLVSYTGGDIKAFATRPVSHESLLFPVPASEQTLTAVVRVKTSGTVRLPLRLWQEKEFIEYTSKQNLFMGVFFGFLLAMGISNLFLFITTRNRTFLMYSGYVFSLTLTLGSLHGFAYAHLWPELVWFQGRAVAIFANATIMFALIFSRMLLRIANYSRRADLLVKVLSILFAVNILVSLLLPYAYLIKIFLVLLSLVVLITLAVGVWLALRGVVVARYYSIAWAFLLVSGFTASLDNLNLLPFEVPSNYLLMLGAVVETLILALVLAISYSHNREEMFDAKEKALAQEKAALTARQDLFDVQTRYQEDLEYQVQERTLEVEIALRELSEANRELEKLNSIDSLTGIHNRRHFDKRLLAEGRRSRREQTPLSLAMIDVDYFKRINDEYGHAGGDACIQHVATLLQSLLRRPTDDVCRYGGEEFAIILPNTDLQGARRVIETMRQQVAANPVQVDDRTINMTISAGIATTVVTYEEHELALLKHADKQLYAAKEAGRNQVIAEHLPD</sequence>
<dbReference type="InterPro" id="IPR000160">
    <property type="entry name" value="GGDEF_dom"/>
</dbReference>
<keyword evidence="4" id="KW-1133">Transmembrane helix</keyword>
<organism evidence="6 7">
    <name type="scientific">Alteromonas salexigens</name>
    <dbReference type="NCBI Taxonomy" id="2982530"/>
    <lineage>
        <taxon>Bacteria</taxon>
        <taxon>Pseudomonadati</taxon>
        <taxon>Pseudomonadota</taxon>
        <taxon>Gammaproteobacteria</taxon>
        <taxon>Alteromonadales</taxon>
        <taxon>Alteromonadaceae</taxon>
        <taxon>Alteromonas/Salinimonas group</taxon>
        <taxon>Alteromonas</taxon>
    </lineage>
</organism>
<dbReference type="PANTHER" id="PTHR45138:SF9">
    <property type="entry name" value="DIGUANYLATE CYCLASE DGCM-RELATED"/>
    <property type="match status" value="1"/>
</dbReference>
<feature type="domain" description="GGDEF" evidence="5">
    <location>
        <begin position="492"/>
        <end position="627"/>
    </location>
</feature>
<evidence type="ECO:0000256" key="1">
    <source>
        <dbReference type="ARBA" id="ARBA00012528"/>
    </source>
</evidence>
<feature type="transmembrane region" description="Helical" evidence="4">
    <location>
        <begin position="191"/>
        <end position="212"/>
    </location>
</feature>
<feature type="transmembrane region" description="Helical" evidence="4">
    <location>
        <begin position="313"/>
        <end position="334"/>
    </location>
</feature>
<keyword evidence="4" id="KW-0472">Membrane</keyword>
<dbReference type="Pfam" id="PF07695">
    <property type="entry name" value="7TMR-DISM_7TM"/>
    <property type="match status" value="1"/>
</dbReference>
<accession>A0ABT2VJI3</accession>
<dbReference type="EC" id="2.7.7.65" evidence="1"/>
<evidence type="ECO:0000256" key="2">
    <source>
        <dbReference type="ARBA" id="ARBA00034247"/>
    </source>
</evidence>
<proteinExistence type="predicted"/>
<feature type="transmembrane region" description="Helical" evidence="4">
    <location>
        <begin position="256"/>
        <end position="275"/>
    </location>
</feature>
<evidence type="ECO:0000256" key="3">
    <source>
        <dbReference type="SAM" id="Coils"/>
    </source>
</evidence>
<dbReference type="RefSeq" id="WP_262991969.1">
    <property type="nucleotide sequence ID" value="NZ_JAOTJC010000004.1"/>
</dbReference>
<protein>
    <recommendedName>
        <fullName evidence="1">diguanylate cyclase</fullName>
        <ecNumber evidence="1">2.7.7.65</ecNumber>
    </recommendedName>
</protein>
<feature type="transmembrane region" description="Helical" evidence="4">
    <location>
        <begin position="12"/>
        <end position="34"/>
    </location>
</feature>
<comment type="catalytic activity">
    <reaction evidence="2">
        <text>2 GTP = 3',3'-c-di-GMP + 2 diphosphate</text>
        <dbReference type="Rhea" id="RHEA:24898"/>
        <dbReference type="ChEBI" id="CHEBI:33019"/>
        <dbReference type="ChEBI" id="CHEBI:37565"/>
        <dbReference type="ChEBI" id="CHEBI:58805"/>
        <dbReference type="EC" id="2.7.7.65"/>
    </reaction>
</comment>
<evidence type="ECO:0000256" key="4">
    <source>
        <dbReference type="SAM" id="Phobius"/>
    </source>
</evidence>
<dbReference type="PANTHER" id="PTHR45138">
    <property type="entry name" value="REGULATORY COMPONENTS OF SENSORY TRANSDUCTION SYSTEM"/>
    <property type="match status" value="1"/>
</dbReference>
<gene>
    <name evidence="6" type="ORF">OCL06_01480</name>
</gene>
<feature type="transmembrane region" description="Helical" evidence="4">
    <location>
        <begin position="287"/>
        <end position="307"/>
    </location>
</feature>
<keyword evidence="7" id="KW-1185">Reference proteome</keyword>
<dbReference type="InterPro" id="IPR029787">
    <property type="entry name" value="Nucleotide_cyclase"/>
</dbReference>
<dbReference type="InterPro" id="IPR011623">
    <property type="entry name" value="7TMR_DISM_rcpt_extracell_dom1"/>
</dbReference>
<dbReference type="EMBL" id="JAOTJC010000004">
    <property type="protein sequence ID" value="MCU7553264.1"/>
    <property type="molecule type" value="Genomic_DNA"/>
</dbReference>
<feature type="coiled-coil region" evidence="3">
    <location>
        <begin position="437"/>
        <end position="464"/>
    </location>
</feature>
<dbReference type="Pfam" id="PF00990">
    <property type="entry name" value="GGDEF"/>
    <property type="match status" value="1"/>
</dbReference>
<feature type="transmembrane region" description="Helical" evidence="4">
    <location>
        <begin position="341"/>
        <end position="359"/>
    </location>
</feature>
<keyword evidence="4" id="KW-0812">Transmembrane</keyword>
<name>A0ABT2VJI3_9ALTE</name>
<evidence type="ECO:0000313" key="7">
    <source>
        <dbReference type="Proteomes" id="UP001209257"/>
    </source>
</evidence>
<reference evidence="7" key="1">
    <citation type="submission" date="2023-07" db="EMBL/GenBank/DDBJ databases">
        <title>Study on multiphase classification of strain Alteromonas salexigens isolated from the Yellow Sea.</title>
        <authorList>
            <person name="Sun L."/>
        </authorList>
    </citation>
    <scope>NUCLEOTIDE SEQUENCE [LARGE SCALE GENOMIC DNA]</scope>
    <source>
        <strain evidence="7">ASW11-19</strain>
    </source>
</reference>
<dbReference type="Pfam" id="PF07696">
    <property type="entry name" value="7TMR-DISMED2"/>
    <property type="match status" value="1"/>
</dbReference>
<dbReference type="SMART" id="SM00267">
    <property type="entry name" value="GGDEF"/>
    <property type="match status" value="1"/>
</dbReference>
<dbReference type="InterPro" id="IPR011622">
    <property type="entry name" value="7TMR_DISM_rcpt_extracell_dom2"/>
</dbReference>
<dbReference type="NCBIfam" id="TIGR00254">
    <property type="entry name" value="GGDEF"/>
    <property type="match status" value="1"/>
</dbReference>
<dbReference type="InterPro" id="IPR043128">
    <property type="entry name" value="Rev_trsase/Diguanyl_cyclase"/>
</dbReference>
<keyword evidence="3" id="KW-0175">Coiled coil</keyword>
<dbReference type="Gene3D" id="2.60.40.2380">
    <property type="match status" value="1"/>
</dbReference>
<feature type="transmembrane region" description="Helical" evidence="4">
    <location>
        <begin position="371"/>
        <end position="392"/>
    </location>
</feature>
<feature type="transmembrane region" description="Helical" evidence="4">
    <location>
        <begin position="219"/>
        <end position="244"/>
    </location>
</feature>
<dbReference type="SUPFAM" id="SSF55073">
    <property type="entry name" value="Nucleotide cyclase"/>
    <property type="match status" value="1"/>
</dbReference>
<dbReference type="InterPro" id="IPR050469">
    <property type="entry name" value="Diguanylate_Cyclase"/>
</dbReference>
<evidence type="ECO:0000313" key="6">
    <source>
        <dbReference type="EMBL" id="MCU7553264.1"/>
    </source>
</evidence>
<dbReference type="Gene3D" id="3.30.70.270">
    <property type="match status" value="1"/>
</dbReference>
<dbReference type="PROSITE" id="PS50887">
    <property type="entry name" value="GGDEF"/>
    <property type="match status" value="1"/>
</dbReference>
<dbReference type="CDD" id="cd01949">
    <property type="entry name" value="GGDEF"/>
    <property type="match status" value="1"/>
</dbReference>
<comment type="caution">
    <text evidence="6">The sequence shown here is derived from an EMBL/GenBank/DDBJ whole genome shotgun (WGS) entry which is preliminary data.</text>
</comment>
<evidence type="ECO:0000259" key="5">
    <source>
        <dbReference type="PROSITE" id="PS50887"/>
    </source>
</evidence>
<dbReference type="Proteomes" id="UP001209257">
    <property type="component" value="Unassembled WGS sequence"/>
</dbReference>